<proteinExistence type="predicted"/>
<dbReference type="EMBL" id="BCNV01000001">
    <property type="protein sequence ID" value="GAS82448.1"/>
    <property type="molecule type" value="Genomic_DNA"/>
</dbReference>
<dbReference type="AlphaFoldDB" id="A0A100VM73"/>
<sequence length="137" mass="16264">MDDIIHKLVRKYKTTDPFAIAQARNILVRFVSFDEGTRGLYYRKLRRRFIVIDNGLTEEWQRVVCAHELAHDCMHPGISQFWMDKHTFFNIGKFERQANTFALKLLTYGKPSEQCESMEHYLISCGIPQELHHLYEL</sequence>
<comment type="caution">
    <text evidence="2">The sequence shown here is derived from an EMBL/GenBank/DDBJ whole genome shotgun (WGS) entry which is preliminary data.</text>
</comment>
<evidence type="ECO:0000313" key="3">
    <source>
        <dbReference type="Proteomes" id="UP000069697"/>
    </source>
</evidence>
<dbReference type="Pfam" id="PF06114">
    <property type="entry name" value="Peptidase_M78"/>
    <property type="match status" value="1"/>
</dbReference>
<dbReference type="RefSeq" id="WP_062834994.1">
    <property type="nucleotide sequence ID" value="NZ_BCNV01000001.1"/>
</dbReference>
<evidence type="ECO:0000259" key="1">
    <source>
        <dbReference type="Pfam" id="PF06114"/>
    </source>
</evidence>
<gene>
    <name evidence="2" type="ORF">PAHA3_2522</name>
</gene>
<evidence type="ECO:0000313" key="2">
    <source>
        <dbReference type="EMBL" id="GAS82448.1"/>
    </source>
</evidence>
<name>A0A100VM73_PAEAM</name>
<dbReference type="Gene3D" id="1.10.10.2910">
    <property type="match status" value="1"/>
</dbReference>
<reference evidence="3" key="2">
    <citation type="submission" date="2016-01" db="EMBL/GenBank/DDBJ databases">
        <title>Draft Genome Sequence of Paenibacillus amylolyticus Heshi-A3 that Was Isolated from Fermented Rice Bran with Aging Salted Mackerel, Which Was Named Heshiko as Traditional Fermented Seafood in Japan.</title>
        <authorList>
            <person name="Akuzawa S."/>
            <person name="Nakagawa J."/>
            <person name="Kanekatsu T."/>
            <person name="Kubota E."/>
            <person name="Ohtake R."/>
            <person name="Suzuki T."/>
            <person name="Kanesaki Y."/>
        </authorList>
    </citation>
    <scope>NUCLEOTIDE SEQUENCE [LARGE SCALE GENOMIC DNA]</scope>
    <source>
        <strain evidence="3">Heshi-A3</strain>
    </source>
</reference>
<dbReference type="InterPro" id="IPR010359">
    <property type="entry name" value="IrrE_HExxH"/>
</dbReference>
<reference evidence="2 3" key="1">
    <citation type="journal article" date="2016" name="Genome Announc.">
        <title>Draft Genome Sequence of Paenibacillus amylolyticus Heshi-A3, Isolated from Fermented Rice Bran in a Japanese Fermented Seafood Dish.</title>
        <authorList>
            <person name="Akuzawa S."/>
            <person name="Nagaoka J."/>
            <person name="Kanekatsu M."/>
            <person name="Kubota E."/>
            <person name="Ohtake R."/>
            <person name="Suzuki T."/>
            <person name="Kanesaki Y."/>
        </authorList>
    </citation>
    <scope>NUCLEOTIDE SEQUENCE [LARGE SCALE GENOMIC DNA]</scope>
    <source>
        <strain evidence="2 3">Heshi-A3</strain>
    </source>
</reference>
<accession>A0A100VM73</accession>
<dbReference type="Proteomes" id="UP000069697">
    <property type="component" value="Unassembled WGS sequence"/>
</dbReference>
<feature type="domain" description="IrrE N-terminal-like" evidence="1">
    <location>
        <begin position="22"/>
        <end position="106"/>
    </location>
</feature>
<protein>
    <recommendedName>
        <fullName evidence="1">IrrE N-terminal-like domain-containing protein</fullName>
    </recommendedName>
</protein>
<organism evidence="2 3">
    <name type="scientific">Paenibacillus amylolyticus</name>
    <dbReference type="NCBI Taxonomy" id="1451"/>
    <lineage>
        <taxon>Bacteria</taxon>
        <taxon>Bacillati</taxon>
        <taxon>Bacillota</taxon>
        <taxon>Bacilli</taxon>
        <taxon>Bacillales</taxon>
        <taxon>Paenibacillaceae</taxon>
        <taxon>Paenibacillus</taxon>
    </lineage>
</organism>